<evidence type="ECO:0000313" key="2">
    <source>
        <dbReference type="Proteomes" id="UP000011115"/>
    </source>
</evidence>
<organism evidence="1 2">
    <name type="scientific">Solanum tuberosum</name>
    <name type="common">Potato</name>
    <dbReference type="NCBI Taxonomy" id="4113"/>
    <lineage>
        <taxon>Eukaryota</taxon>
        <taxon>Viridiplantae</taxon>
        <taxon>Streptophyta</taxon>
        <taxon>Embryophyta</taxon>
        <taxon>Tracheophyta</taxon>
        <taxon>Spermatophyta</taxon>
        <taxon>Magnoliopsida</taxon>
        <taxon>eudicotyledons</taxon>
        <taxon>Gunneridae</taxon>
        <taxon>Pentapetalae</taxon>
        <taxon>asterids</taxon>
        <taxon>lamiids</taxon>
        <taxon>Solanales</taxon>
        <taxon>Solanaceae</taxon>
        <taxon>Solanoideae</taxon>
        <taxon>Solaneae</taxon>
        <taxon>Solanum</taxon>
    </lineage>
</organism>
<dbReference type="Proteomes" id="UP000011115">
    <property type="component" value="Unassembled WGS sequence"/>
</dbReference>
<reference evidence="1" key="2">
    <citation type="submission" date="2015-06" db="UniProtKB">
        <authorList>
            <consortium name="EnsemblPlants"/>
        </authorList>
    </citation>
    <scope>IDENTIFICATION</scope>
    <source>
        <strain evidence="1">DM1-3 516 R44</strain>
    </source>
</reference>
<reference evidence="2" key="1">
    <citation type="journal article" date="2011" name="Nature">
        <title>Genome sequence and analysis of the tuber crop potato.</title>
        <authorList>
            <consortium name="The Potato Genome Sequencing Consortium"/>
        </authorList>
    </citation>
    <scope>NUCLEOTIDE SEQUENCE [LARGE SCALE GENOMIC DNA]</scope>
    <source>
        <strain evidence="2">cv. DM1-3 516 R44</strain>
    </source>
</reference>
<dbReference type="Gramene" id="PGSC0003DMT400076940">
    <property type="protein sequence ID" value="PGSC0003DMT400076940"/>
    <property type="gene ID" value="PGSC0003DMG401029927"/>
</dbReference>
<dbReference type="EnsemblPlants" id="PGSC0003DMT400076940">
    <property type="protein sequence ID" value="PGSC0003DMT400076940"/>
    <property type="gene ID" value="PGSC0003DMG401029927"/>
</dbReference>
<dbReference type="AlphaFoldDB" id="M1CXM4"/>
<proteinExistence type="predicted"/>
<dbReference type="PaxDb" id="4113-PGSC0003DMT400076940"/>
<dbReference type="InParanoid" id="M1CXM4"/>
<protein>
    <submittedName>
        <fullName evidence="1">Uncharacterized protein</fullName>
    </submittedName>
</protein>
<accession>M1CXM4</accession>
<dbReference type="HOGENOM" id="CLU_2642895_0_0_1"/>
<evidence type="ECO:0000313" key="1">
    <source>
        <dbReference type="EnsemblPlants" id="PGSC0003DMT400076940"/>
    </source>
</evidence>
<name>M1CXM4_SOLTU</name>
<keyword evidence="2" id="KW-1185">Reference proteome</keyword>
<sequence length="77" mass="9025">MSNRLFYIPKKMYMLSTYISTALNCHKFVPGISRRVNMDKFLGPNHFKDQADSQHKYYQKSTQFAKMSKISLIPKSS</sequence>